<dbReference type="AlphaFoldDB" id="A0AAV7W2J3"/>
<evidence type="ECO:0000313" key="3">
    <source>
        <dbReference type="Proteomes" id="UP001066276"/>
    </source>
</evidence>
<proteinExistence type="predicted"/>
<feature type="region of interest" description="Disordered" evidence="1">
    <location>
        <begin position="1"/>
        <end position="23"/>
    </location>
</feature>
<keyword evidence="3" id="KW-1185">Reference proteome</keyword>
<feature type="compositionally biased region" description="Basic residues" evidence="1">
    <location>
        <begin position="1"/>
        <end position="16"/>
    </location>
</feature>
<organism evidence="2 3">
    <name type="scientific">Pleurodeles waltl</name>
    <name type="common">Iberian ribbed newt</name>
    <dbReference type="NCBI Taxonomy" id="8319"/>
    <lineage>
        <taxon>Eukaryota</taxon>
        <taxon>Metazoa</taxon>
        <taxon>Chordata</taxon>
        <taxon>Craniata</taxon>
        <taxon>Vertebrata</taxon>
        <taxon>Euteleostomi</taxon>
        <taxon>Amphibia</taxon>
        <taxon>Batrachia</taxon>
        <taxon>Caudata</taxon>
        <taxon>Salamandroidea</taxon>
        <taxon>Salamandridae</taxon>
        <taxon>Pleurodelinae</taxon>
        <taxon>Pleurodeles</taxon>
    </lineage>
</organism>
<evidence type="ECO:0000256" key="1">
    <source>
        <dbReference type="SAM" id="MobiDB-lite"/>
    </source>
</evidence>
<accession>A0AAV7W2J3</accession>
<reference evidence="2" key="1">
    <citation type="journal article" date="2022" name="bioRxiv">
        <title>Sequencing and chromosome-scale assembly of the giantPleurodeles waltlgenome.</title>
        <authorList>
            <person name="Brown T."/>
            <person name="Elewa A."/>
            <person name="Iarovenko S."/>
            <person name="Subramanian E."/>
            <person name="Araus A.J."/>
            <person name="Petzold A."/>
            <person name="Susuki M."/>
            <person name="Suzuki K.-i.T."/>
            <person name="Hayashi T."/>
            <person name="Toyoda A."/>
            <person name="Oliveira C."/>
            <person name="Osipova E."/>
            <person name="Leigh N.D."/>
            <person name="Simon A."/>
            <person name="Yun M.H."/>
        </authorList>
    </citation>
    <scope>NUCLEOTIDE SEQUENCE</scope>
    <source>
        <strain evidence="2">20211129_DDA</strain>
        <tissue evidence="2">Liver</tissue>
    </source>
</reference>
<comment type="caution">
    <text evidence="2">The sequence shown here is derived from an EMBL/GenBank/DDBJ whole genome shotgun (WGS) entry which is preliminary data.</text>
</comment>
<protein>
    <submittedName>
        <fullName evidence="2">Uncharacterized protein</fullName>
    </submittedName>
</protein>
<evidence type="ECO:0000313" key="2">
    <source>
        <dbReference type="EMBL" id="KAJ1207284.1"/>
    </source>
</evidence>
<gene>
    <name evidence="2" type="ORF">NDU88_002675</name>
</gene>
<dbReference type="Proteomes" id="UP001066276">
    <property type="component" value="Chromosome 1_2"/>
</dbReference>
<sequence length="82" mass="9244">MDKHIWRNSKGQRRMKSCGGGDLPVVPDIERSRSSAVLCSGQLRSTIRDVALDWMLRTPYLPKEKALSPPSHLCTARVLLQK</sequence>
<dbReference type="EMBL" id="JANPWB010000002">
    <property type="protein sequence ID" value="KAJ1207284.1"/>
    <property type="molecule type" value="Genomic_DNA"/>
</dbReference>
<name>A0AAV7W2J3_PLEWA</name>